<feature type="region of interest" description="Disordered" evidence="1">
    <location>
        <begin position="43"/>
        <end position="73"/>
    </location>
</feature>
<gene>
    <name evidence="2" type="ORF">FE782_15655</name>
</gene>
<reference evidence="2 3" key="1">
    <citation type="submission" date="2019-05" db="EMBL/GenBank/DDBJ databases">
        <authorList>
            <person name="Narsing Rao M.P."/>
            <person name="Li W.J."/>
        </authorList>
    </citation>
    <scope>NUCLEOTIDE SEQUENCE [LARGE SCALE GENOMIC DNA]</scope>
    <source>
        <strain evidence="2 3">SYSU_K30003</strain>
    </source>
</reference>
<evidence type="ECO:0000313" key="2">
    <source>
        <dbReference type="EMBL" id="TLS51171.1"/>
    </source>
</evidence>
<organism evidence="2 3">
    <name type="scientific">Paenibacillus antri</name>
    <dbReference type="NCBI Taxonomy" id="2582848"/>
    <lineage>
        <taxon>Bacteria</taxon>
        <taxon>Bacillati</taxon>
        <taxon>Bacillota</taxon>
        <taxon>Bacilli</taxon>
        <taxon>Bacillales</taxon>
        <taxon>Paenibacillaceae</taxon>
        <taxon>Paenibacillus</taxon>
    </lineage>
</organism>
<dbReference type="EMBL" id="VCIW01000010">
    <property type="protein sequence ID" value="TLS51171.1"/>
    <property type="molecule type" value="Genomic_DNA"/>
</dbReference>
<dbReference type="RefSeq" id="WP_138195165.1">
    <property type="nucleotide sequence ID" value="NZ_VCIW01000010.1"/>
</dbReference>
<comment type="caution">
    <text evidence="2">The sequence shown here is derived from an EMBL/GenBank/DDBJ whole genome shotgun (WGS) entry which is preliminary data.</text>
</comment>
<evidence type="ECO:0000313" key="3">
    <source>
        <dbReference type="Proteomes" id="UP000309676"/>
    </source>
</evidence>
<sequence>MERRRVRTAIAALWLGIALGALTACEREPGRTDGTTEAVEAVEAVESVETKPAEQERPEQERPEQEEPFSKNAFEKVAVPPGWALRHERADEDERAAYVLREYAVDDAPADVRRWFLEELDRVGGTVVWSHGGEEDASQDVDYGAIAEIPSPAGNETLSVYYGSTAGTPNVALLRTRYADSLQEQPFLEDHPLVVSVPMADGSEKDVFRGYYEHQHTDIYLVHFYTAAFFKELERTEGALRAEPAFTVGYFDDEGEELDPYADEVTESSKFGVKFDAGALPEGERERDAFLRALARTALLGDRSIYWDVPADKALYFWIGEEEIAAVTAGDLL</sequence>
<feature type="compositionally biased region" description="Basic and acidic residues" evidence="1">
    <location>
        <begin position="48"/>
        <end position="69"/>
    </location>
</feature>
<dbReference type="PROSITE" id="PS51257">
    <property type="entry name" value="PROKAR_LIPOPROTEIN"/>
    <property type="match status" value="1"/>
</dbReference>
<dbReference type="OrthoDB" id="2676956at2"/>
<evidence type="ECO:0000256" key="1">
    <source>
        <dbReference type="SAM" id="MobiDB-lite"/>
    </source>
</evidence>
<proteinExistence type="predicted"/>
<keyword evidence="3" id="KW-1185">Reference proteome</keyword>
<protein>
    <submittedName>
        <fullName evidence="2">Uncharacterized protein</fullName>
    </submittedName>
</protein>
<name>A0A5R9G5W2_9BACL</name>
<dbReference type="AlphaFoldDB" id="A0A5R9G5W2"/>
<accession>A0A5R9G5W2</accession>
<dbReference type="Proteomes" id="UP000309676">
    <property type="component" value="Unassembled WGS sequence"/>
</dbReference>